<proteinExistence type="predicted"/>
<accession>A0A6A5UDU2</accession>
<keyword evidence="2" id="KW-1185">Reference proteome</keyword>
<evidence type="ECO:0000313" key="1">
    <source>
        <dbReference type="EMBL" id="KAF1963373.1"/>
    </source>
</evidence>
<gene>
    <name evidence="1" type="ORF">CC80DRAFT_4325</name>
</gene>
<dbReference type="Proteomes" id="UP000800035">
    <property type="component" value="Unassembled WGS sequence"/>
</dbReference>
<protein>
    <submittedName>
        <fullName evidence="1">Uncharacterized protein</fullName>
    </submittedName>
</protein>
<dbReference type="EMBL" id="ML976977">
    <property type="protein sequence ID" value="KAF1963373.1"/>
    <property type="molecule type" value="Genomic_DNA"/>
</dbReference>
<reference evidence="1" key="1">
    <citation type="journal article" date="2020" name="Stud. Mycol.">
        <title>101 Dothideomycetes genomes: a test case for predicting lifestyles and emergence of pathogens.</title>
        <authorList>
            <person name="Haridas S."/>
            <person name="Albert R."/>
            <person name="Binder M."/>
            <person name="Bloem J."/>
            <person name="Labutti K."/>
            <person name="Salamov A."/>
            <person name="Andreopoulos B."/>
            <person name="Baker S."/>
            <person name="Barry K."/>
            <person name="Bills G."/>
            <person name="Bluhm B."/>
            <person name="Cannon C."/>
            <person name="Castanera R."/>
            <person name="Culley D."/>
            <person name="Daum C."/>
            <person name="Ezra D."/>
            <person name="Gonzalez J."/>
            <person name="Henrissat B."/>
            <person name="Kuo A."/>
            <person name="Liang C."/>
            <person name="Lipzen A."/>
            <person name="Lutzoni F."/>
            <person name="Magnuson J."/>
            <person name="Mondo S."/>
            <person name="Nolan M."/>
            <person name="Ohm R."/>
            <person name="Pangilinan J."/>
            <person name="Park H.-J."/>
            <person name="Ramirez L."/>
            <person name="Alfaro M."/>
            <person name="Sun H."/>
            <person name="Tritt A."/>
            <person name="Yoshinaga Y."/>
            <person name="Zwiers L.-H."/>
            <person name="Turgeon B."/>
            <person name="Goodwin S."/>
            <person name="Spatafora J."/>
            <person name="Crous P."/>
            <person name="Grigoriev I."/>
        </authorList>
    </citation>
    <scope>NUCLEOTIDE SEQUENCE</scope>
    <source>
        <strain evidence="1">CBS 675.92</strain>
    </source>
</reference>
<dbReference type="AlphaFoldDB" id="A0A6A5UDU2"/>
<sequence>MDPNQRFANVDTIKMAVEASKLIEEQNNNPNKEKEAEKLAAEVAAKTLQSMCSEWQL</sequence>
<organism evidence="1 2">
    <name type="scientific">Byssothecium circinans</name>
    <dbReference type="NCBI Taxonomy" id="147558"/>
    <lineage>
        <taxon>Eukaryota</taxon>
        <taxon>Fungi</taxon>
        <taxon>Dikarya</taxon>
        <taxon>Ascomycota</taxon>
        <taxon>Pezizomycotina</taxon>
        <taxon>Dothideomycetes</taxon>
        <taxon>Pleosporomycetidae</taxon>
        <taxon>Pleosporales</taxon>
        <taxon>Massarineae</taxon>
        <taxon>Massarinaceae</taxon>
        <taxon>Byssothecium</taxon>
    </lineage>
</organism>
<evidence type="ECO:0000313" key="2">
    <source>
        <dbReference type="Proteomes" id="UP000800035"/>
    </source>
</evidence>
<name>A0A6A5UDU2_9PLEO</name>